<gene>
    <name evidence="1" type="ORF">JOF44_000994</name>
</gene>
<dbReference type="Pfam" id="PF13279">
    <property type="entry name" value="4HBT_2"/>
    <property type="match status" value="1"/>
</dbReference>
<dbReference type="SUPFAM" id="SSF54637">
    <property type="entry name" value="Thioesterase/thiol ester dehydrase-isomerase"/>
    <property type="match status" value="1"/>
</dbReference>
<protein>
    <submittedName>
        <fullName evidence="1">Acyl-CoA thioesterase FadM</fullName>
    </submittedName>
</protein>
<dbReference type="InterPro" id="IPR029069">
    <property type="entry name" value="HotDog_dom_sf"/>
</dbReference>
<dbReference type="Proteomes" id="UP000698222">
    <property type="component" value="Unassembled WGS sequence"/>
</dbReference>
<accession>A0ABS4YH13</accession>
<dbReference type="Gene3D" id="3.10.129.10">
    <property type="entry name" value="Hotdog Thioesterase"/>
    <property type="match status" value="1"/>
</dbReference>
<dbReference type="InterPro" id="IPR051490">
    <property type="entry name" value="THEM6_lcsJ_thioesterase"/>
</dbReference>
<keyword evidence="2" id="KW-1185">Reference proteome</keyword>
<reference evidence="1 2" key="1">
    <citation type="submission" date="2021-03" db="EMBL/GenBank/DDBJ databases">
        <title>Sequencing the genomes of 1000 actinobacteria strains.</title>
        <authorList>
            <person name="Klenk H.-P."/>
        </authorList>
    </citation>
    <scope>NUCLEOTIDE SEQUENCE [LARGE SCALE GENOMIC DNA]</scope>
    <source>
        <strain evidence="1 2">DSM 14564</strain>
    </source>
</reference>
<evidence type="ECO:0000313" key="2">
    <source>
        <dbReference type="Proteomes" id="UP000698222"/>
    </source>
</evidence>
<dbReference type="CDD" id="cd00586">
    <property type="entry name" value="4HBT"/>
    <property type="match status" value="1"/>
</dbReference>
<evidence type="ECO:0000313" key="1">
    <source>
        <dbReference type="EMBL" id="MBP2408091.1"/>
    </source>
</evidence>
<sequence length="175" mass="20605">MNLYFRLLVFMIRVRFRSRLTMWDTSHVRFRVNPLDLDVQRHMNNGRYLTLMDLGRMDLMLRSGFWKRVTEKGWFPVVAGQSITYRRSLTLGQRFDLSSRVLGHDDRWIYMEQVFRVGDTVCADAIIRARFLRRTGGSVDIDDVLELVGPVPEDVQVPDWVVAWNEASSRHGRDL</sequence>
<dbReference type="PANTHER" id="PTHR12475:SF4">
    <property type="entry name" value="PROTEIN THEM6"/>
    <property type="match status" value="1"/>
</dbReference>
<comment type="caution">
    <text evidence="1">The sequence shown here is derived from an EMBL/GenBank/DDBJ whole genome shotgun (WGS) entry which is preliminary data.</text>
</comment>
<dbReference type="RefSeq" id="WP_209888069.1">
    <property type="nucleotide sequence ID" value="NZ_BAAAJV010000002.1"/>
</dbReference>
<organism evidence="1 2">
    <name type="scientific">Brachybacterium fresconis</name>
    <dbReference type="NCBI Taxonomy" id="173363"/>
    <lineage>
        <taxon>Bacteria</taxon>
        <taxon>Bacillati</taxon>
        <taxon>Actinomycetota</taxon>
        <taxon>Actinomycetes</taxon>
        <taxon>Micrococcales</taxon>
        <taxon>Dermabacteraceae</taxon>
        <taxon>Brachybacterium</taxon>
    </lineage>
</organism>
<proteinExistence type="predicted"/>
<dbReference type="PANTHER" id="PTHR12475">
    <property type="match status" value="1"/>
</dbReference>
<name>A0ABS4YH13_9MICO</name>
<dbReference type="EMBL" id="JAGIOC010000001">
    <property type="protein sequence ID" value="MBP2408091.1"/>
    <property type="molecule type" value="Genomic_DNA"/>
</dbReference>